<dbReference type="InterPro" id="IPR021721">
    <property type="entry name" value="Znf_CCCH-type_TRM13"/>
</dbReference>
<evidence type="ECO:0000313" key="5">
    <source>
        <dbReference type="EMBL" id="GMI18587.1"/>
    </source>
</evidence>
<dbReference type="InterPro" id="IPR007871">
    <property type="entry name" value="Methyltransferase_TRM13"/>
</dbReference>
<keyword evidence="1" id="KW-0819">tRNA processing</keyword>
<dbReference type="GO" id="GO:0106050">
    <property type="term" value="F:tRNA 2'-O-methyltransferase activity"/>
    <property type="evidence" value="ECO:0007669"/>
    <property type="project" value="UniProtKB-UniRule"/>
</dbReference>
<keyword evidence="1" id="KW-0479">Metal-binding</keyword>
<evidence type="ECO:0000259" key="3">
    <source>
        <dbReference type="Pfam" id="PF05206"/>
    </source>
</evidence>
<feature type="region of interest" description="Disordered" evidence="2">
    <location>
        <begin position="1"/>
        <end position="31"/>
    </location>
</feature>
<dbReference type="GO" id="GO:0008270">
    <property type="term" value="F:zinc ion binding"/>
    <property type="evidence" value="ECO:0007669"/>
    <property type="project" value="UniProtKB-KW"/>
</dbReference>
<feature type="compositionally biased region" description="Low complexity" evidence="2">
    <location>
        <begin position="126"/>
        <end position="146"/>
    </location>
</feature>
<organism evidence="5 6">
    <name type="scientific">Triparma laevis f. longispina</name>
    <dbReference type="NCBI Taxonomy" id="1714387"/>
    <lineage>
        <taxon>Eukaryota</taxon>
        <taxon>Sar</taxon>
        <taxon>Stramenopiles</taxon>
        <taxon>Ochrophyta</taxon>
        <taxon>Bolidophyceae</taxon>
        <taxon>Parmales</taxon>
        <taxon>Triparmaceae</taxon>
        <taxon>Triparma</taxon>
    </lineage>
</organism>
<dbReference type="EC" id="2.1.1.225" evidence="1"/>
<proteinExistence type="inferred from homology"/>
<sequence>MNPNPSDADPILCKPTSEPSPSASASASKCPVVPPLPPQLPPVPEGRCASYQSLKKRYCKGRVLPNSLYCGNHKHLNFSSDLSISCPIGCGNVFLKSSLKSHLKKCNLARMQKELEKQVYHSKGINLPKPSNPSSTSSSSPSFSPPTLNTLSSYTTLALLIQKLHFTLPSLPSTDLSLTPPLPSTSFLSQKIPLGTQKHILQIDSLTSNLLSTSIISQKTESIIELGSGRGMLGLVVAGTLSSRFNKNVDLTFIERGTSRRQADKFSKRERSEGEEGEGEVDLTKININRIRCDLSDVDMSRLPLKPETSNIAIAKHLCGAGTDIGLRACLKLKGLKGVSFATCCHGVCSYDTFVGRAYMRKLFEREGGVFGEEVFNVIKKWTGASTADDSDKSVNRDRTKDKVDAKGEEVFEHNVVEEKNDGIPGAGLVCGDEKINFTKQELGRMCQRLIDYGRCVFVREELGLEEGWGTYVAEEVSPQNCWVWGRKREEGGEGEEREVKKRKVE</sequence>
<dbReference type="InterPro" id="IPR039044">
    <property type="entry name" value="Trm13"/>
</dbReference>
<protein>
    <recommendedName>
        <fullName evidence="1">tRNA:m(4)X modification enzyme TRM13</fullName>
        <ecNumber evidence="1">2.1.1.225</ecNumber>
    </recommendedName>
</protein>
<keyword evidence="1" id="KW-0949">S-adenosyl-L-methionine</keyword>
<comment type="catalytic activity">
    <reaction evidence="1">
        <text>adenosine(4) in tRNA(His) + S-adenosyl-L-methionine = 2'-O-methyladenosine(4) in tRNA(His) + S-adenosyl-L-homocysteine + H(+)</text>
        <dbReference type="Rhea" id="RHEA:43196"/>
        <dbReference type="Rhea" id="RHEA-COMP:10401"/>
        <dbReference type="Rhea" id="RHEA-COMP:10402"/>
        <dbReference type="ChEBI" id="CHEBI:15378"/>
        <dbReference type="ChEBI" id="CHEBI:57856"/>
        <dbReference type="ChEBI" id="CHEBI:59789"/>
        <dbReference type="ChEBI" id="CHEBI:74411"/>
        <dbReference type="ChEBI" id="CHEBI:74477"/>
        <dbReference type="EC" id="2.1.1.225"/>
    </reaction>
</comment>
<reference evidence="6" key="1">
    <citation type="journal article" date="2023" name="Commun. Biol.">
        <title>Genome analysis of Parmales, the sister group of diatoms, reveals the evolutionary specialization of diatoms from phago-mixotrophs to photoautotrophs.</title>
        <authorList>
            <person name="Ban H."/>
            <person name="Sato S."/>
            <person name="Yoshikawa S."/>
            <person name="Yamada K."/>
            <person name="Nakamura Y."/>
            <person name="Ichinomiya M."/>
            <person name="Sato N."/>
            <person name="Blanc-Mathieu R."/>
            <person name="Endo H."/>
            <person name="Kuwata A."/>
            <person name="Ogata H."/>
        </authorList>
    </citation>
    <scope>NUCLEOTIDE SEQUENCE [LARGE SCALE GENOMIC DNA]</scope>
    <source>
        <strain evidence="6">NIES 3700</strain>
    </source>
</reference>
<accession>A0A9W7L0C0</accession>
<name>A0A9W7L0C0_9STRA</name>
<dbReference type="EMBL" id="BRXW01000338">
    <property type="protein sequence ID" value="GMI18587.1"/>
    <property type="molecule type" value="Genomic_DNA"/>
</dbReference>
<keyword evidence="1" id="KW-0862">Zinc</keyword>
<dbReference type="AlphaFoldDB" id="A0A9W7L0C0"/>
<dbReference type="OrthoDB" id="258806at2759"/>
<comment type="similarity">
    <text evidence="1">Belongs to the methyltransferase TRM13 family.</text>
</comment>
<keyword evidence="1" id="KW-0863">Zinc-finger</keyword>
<gene>
    <name evidence="5" type="ORF">TrLO_g8968</name>
</gene>
<comment type="function">
    <text evidence="1">tRNA methylase which 2'-O-methylates cytidine(4) in tRNA(Pro) and tRNA(Gly)(GCC), and adenosine(4) in tRNA(His).</text>
</comment>
<feature type="domain" description="Zinc finger CCCH-type TRM13" evidence="4">
    <location>
        <begin position="55"/>
        <end position="74"/>
    </location>
</feature>
<evidence type="ECO:0000313" key="6">
    <source>
        <dbReference type="Proteomes" id="UP001165122"/>
    </source>
</evidence>
<comment type="caution">
    <text evidence="5">The sequence shown here is derived from an EMBL/GenBank/DDBJ whole genome shotgun (WGS) entry which is preliminary data.</text>
</comment>
<feature type="domain" description="Methyltransferase TRM13" evidence="3">
    <location>
        <begin position="202"/>
        <end position="483"/>
    </location>
</feature>
<comment type="catalytic activity">
    <reaction evidence="1">
        <text>cytidine(4) in tRNA(Gly)(GCC) + S-adenosyl-L-methionine = 2'-O-methylcytidine(4) in tRNA(Gly)(GCC) + S-adenosyl-L-homocysteine + H(+)</text>
        <dbReference type="Rhea" id="RHEA:43192"/>
        <dbReference type="Rhea" id="RHEA-COMP:10399"/>
        <dbReference type="Rhea" id="RHEA-COMP:10400"/>
        <dbReference type="ChEBI" id="CHEBI:15378"/>
        <dbReference type="ChEBI" id="CHEBI:57856"/>
        <dbReference type="ChEBI" id="CHEBI:59789"/>
        <dbReference type="ChEBI" id="CHEBI:74495"/>
        <dbReference type="ChEBI" id="CHEBI:82748"/>
        <dbReference type="EC" id="2.1.1.225"/>
    </reaction>
</comment>
<feature type="compositionally biased region" description="Low complexity" evidence="2">
    <location>
        <begin position="15"/>
        <end position="31"/>
    </location>
</feature>
<keyword evidence="1" id="KW-0489">Methyltransferase</keyword>
<evidence type="ECO:0000259" key="4">
    <source>
        <dbReference type="Pfam" id="PF11722"/>
    </source>
</evidence>
<comment type="catalytic activity">
    <reaction evidence="1">
        <text>cytidine(4) in tRNA(Pro) + S-adenosyl-L-methionine = 2'-O-methylcytidine(4) in tRNA(Pro) + S-adenosyl-L-homocysteine + H(+)</text>
        <dbReference type="Rhea" id="RHEA:32767"/>
        <dbReference type="Rhea" id="RHEA-COMP:10397"/>
        <dbReference type="Rhea" id="RHEA-COMP:10398"/>
        <dbReference type="ChEBI" id="CHEBI:15378"/>
        <dbReference type="ChEBI" id="CHEBI:57856"/>
        <dbReference type="ChEBI" id="CHEBI:59789"/>
        <dbReference type="ChEBI" id="CHEBI:74495"/>
        <dbReference type="ChEBI" id="CHEBI:82748"/>
        <dbReference type="EC" id="2.1.1.225"/>
    </reaction>
</comment>
<evidence type="ECO:0000256" key="2">
    <source>
        <dbReference type="SAM" id="MobiDB-lite"/>
    </source>
</evidence>
<dbReference type="Proteomes" id="UP001165122">
    <property type="component" value="Unassembled WGS sequence"/>
</dbReference>
<evidence type="ECO:0000256" key="1">
    <source>
        <dbReference type="RuleBase" id="RU367103"/>
    </source>
</evidence>
<dbReference type="Pfam" id="PF05206">
    <property type="entry name" value="TRM13"/>
    <property type="match status" value="1"/>
</dbReference>
<dbReference type="PANTHER" id="PTHR12998:SF0">
    <property type="entry name" value="TRNA:M(4)X MODIFICATION ENZYME TRM13 HOMOLOG"/>
    <property type="match status" value="1"/>
</dbReference>
<keyword evidence="6" id="KW-1185">Reference proteome</keyword>
<feature type="region of interest" description="Disordered" evidence="2">
    <location>
        <begin position="124"/>
        <end position="146"/>
    </location>
</feature>
<dbReference type="PANTHER" id="PTHR12998">
    <property type="entry name" value="TRNA:M(4)X MODIFICATION ENZYME TRM13 HOMOLOG"/>
    <property type="match status" value="1"/>
</dbReference>
<dbReference type="GO" id="GO:0030488">
    <property type="term" value="P:tRNA methylation"/>
    <property type="evidence" value="ECO:0007669"/>
    <property type="project" value="InterPro"/>
</dbReference>
<keyword evidence="1" id="KW-0808">Transferase</keyword>
<dbReference type="Pfam" id="PF11722">
    <property type="entry name" value="zf-TRM13_CCCH"/>
    <property type="match status" value="1"/>
</dbReference>